<gene>
    <name evidence="2" type="ORF">XENORESO_016179</name>
</gene>
<dbReference type="Proteomes" id="UP001444071">
    <property type="component" value="Unassembled WGS sequence"/>
</dbReference>
<accession>A0ABV0VX60</accession>
<name>A0ABV0VX60_9TELE</name>
<keyword evidence="3" id="KW-1185">Reference proteome</keyword>
<feature type="region of interest" description="Disordered" evidence="1">
    <location>
        <begin position="38"/>
        <end position="111"/>
    </location>
</feature>
<proteinExistence type="predicted"/>
<evidence type="ECO:0000313" key="3">
    <source>
        <dbReference type="Proteomes" id="UP001444071"/>
    </source>
</evidence>
<feature type="compositionally biased region" description="Polar residues" evidence="1">
    <location>
        <begin position="71"/>
        <end position="94"/>
    </location>
</feature>
<dbReference type="EMBL" id="JAHRIM010015319">
    <property type="protein sequence ID" value="MEQ2261811.1"/>
    <property type="molecule type" value="Genomic_DNA"/>
</dbReference>
<feature type="region of interest" description="Disordered" evidence="1">
    <location>
        <begin position="1"/>
        <end position="23"/>
    </location>
</feature>
<reference evidence="2 3" key="1">
    <citation type="submission" date="2021-06" db="EMBL/GenBank/DDBJ databases">
        <authorList>
            <person name="Palmer J.M."/>
        </authorList>
    </citation>
    <scope>NUCLEOTIDE SEQUENCE [LARGE SCALE GENOMIC DNA]</scope>
    <source>
        <strain evidence="2 3">XR_2019</strain>
        <tissue evidence="2">Muscle</tissue>
    </source>
</reference>
<sequence length="111" mass="11401">MLVVSGDGVGPGEGDSSEDRQGGVEMLMCAIIVKSQATGAANVPTKTPKVDMDGTVQPAPAEGEVVHPVEANSSSLHSNCQPGMSPVSSQTTTEGPHRTPRTEGLRTPYCP</sequence>
<protein>
    <submittedName>
        <fullName evidence="2">Uncharacterized protein</fullName>
    </submittedName>
</protein>
<feature type="compositionally biased region" description="Basic and acidic residues" evidence="1">
    <location>
        <begin position="95"/>
        <end position="104"/>
    </location>
</feature>
<comment type="caution">
    <text evidence="2">The sequence shown here is derived from an EMBL/GenBank/DDBJ whole genome shotgun (WGS) entry which is preliminary data.</text>
</comment>
<organism evidence="2 3">
    <name type="scientific">Xenotaenia resolanae</name>
    <dbReference type="NCBI Taxonomy" id="208358"/>
    <lineage>
        <taxon>Eukaryota</taxon>
        <taxon>Metazoa</taxon>
        <taxon>Chordata</taxon>
        <taxon>Craniata</taxon>
        <taxon>Vertebrata</taxon>
        <taxon>Euteleostomi</taxon>
        <taxon>Actinopterygii</taxon>
        <taxon>Neopterygii</taxon>
        <taxon>Teleostei</taxon>
        <taxon>Neoteleostei</taxon>
        <taxon>Acanthomorphata</taxon>
        <taxon>Ovalentaria</taxon>
        <taxon>Atherinomorphae</taxon>
        <taxon>Cyprinodontiformes</taxon>
        <taxon>Goodeidae</taxon>
        <taxon>Xenotaenia</taxon>
    </lineage>
</organism>
<evidence type="ECO:0000256" key="1">
    <source>
        <dbReference type="SAM" id="MobiDB-lite"/>
    </source>
</evidence>
<evidence type="ECO:0000313" key="2">
    <source>
        <dbReference type="EMBL" id="MEQ2261811.1"/>
    </source>
</evidence>